<dbReference type="Proteomes" id="UP001501736">
    <property type="component" value="Unassembled WGS sequence"/>
</dbReference>
<comment type="similarity">
    <text evidence="1">Belongs to the UPF0065 (bug) family.</text>
</comment>
<dbReference type="InterPro" id="IPR005064">
    <property type="entry name" value="BUG"/>
</dbReference>
<dbReference type="PANTHER" id="PTHR42928">
    <property type="entry name" value="TRICARBOXYLATE-BINDING PROTEIN"/>
    <property type="match status" value="1"/>
</dbReference>
<accession>A0ABP6RAJ7</accession>
<reference evidence="3" key="1">
    <citation type="journal article" date="2019" name="Int. J. Syst. Evol. Microbiol.">
        <title>The Global Catalogue of Microorganisms (GCM) 10K type strain sequencing project: providing services to taxonomists for standard genome sequencing and annotation.</title>
        <authorList>
            <consortium name="The Broad Institute Genomics Platform"/>
            <consortium name="The Broad Institute Genome Sequencing Center for Infectious Disease"/>
            <person name="Wu L."/>
            <person name="Ma J."/>
        </authorList>
    </citation>
    <scope>NUCLEOTIDE SEQUENCE [LARGE SCALE GENOMIC DNA]</scope>
    <source>
        <strain evidence="3">JCM 11483</strain>
    </source>
</reference>
<organism evidence="2 3">
    <name type="scientific">Nesterenkonia halobia</name>
    <dbReference type="NCBI Taxonomy" id="37922"/>
    <lineage>
        <taxon>Bacteria</taxon>
        <taxon>Bacillati</taxon>
        <taxon>Actinomycetota</taxon>
        <taxon>Actinomycetes</taxon>
        <taxon>Micrococcales</taxon>
        <taxon>Micrococcaceae</taxon>
        <taxon>Nesterenkonia</taxon>
    </lineage>
</organism>
<sequence length="347" mass="37397">MKKTAAAITAPLLALGVVGCSSDDGDSGGDGGVDVDRVRVVLGSSSTTADTYQNSHAFTTHVGEELGVNMKADAVGANNAFQALDSAKDDGSTIMFFHDMAYLSVKYGAMPEKFAPENWQIGPVVSANPGAAFLAAHDAPYSTMVEAADWLEQNGDETLTFAVEAGGTSELSLDAFYIWVQEAYGQDVADRIDVLPTGSDEEKNQALWSGNVDIIYGSVAGNEQYTGDDVEADVREKFLGITASEPIEGYDIPTFAEQGIEVDGEPFTFDKEFFLLMPEDIDEGFRTALDEATATAIESDAYVEDLNTNQFLADYVPADESREYIDEKRQRLESIIDQAPEFSDLAN</sequence>
<dbReference type="RefSeq" id="WP_344718796.1">
    <property type="nucleotide sequence ID" value="NZ_BAAAYG010000003.1"/>
</dbReference>
<dbReference type="Gene3D" id="3.40.190.10">
    <property type="entry name" value="Periplasmic binding protein-like II"/>
    <property type="match status" value="1"/>
</dbReference>
<keyword evidence="3" id="KW-1185">Reference proteome</keyword>
<proteinExistence type="inferred from homology"/>
<name>A0ABP6RAJ7_9MICC</name>
<dbReference type="Gene3D" id="3.40.190.150">
    <property type="entry name" value="Bordetella uptake gene, domain 1"/>
    <property type="match status" value="1"/>
</dbReference>
<comment type="caution">
    <text evidence="2">The sequence shown here is derived from an EMBL/GenBank/DDBJ whole genome shotgun (WGS) entry which is preliminary data.</text>
</comment>
<dbReference type="EMBL" id="BAAAYG010000003">
    <property type="protein sequence ID" value="GAA3282605.1"/>
    <property type="molecule type" value="Genomic_DNA"/>
</dbReference>
<evidence type="ECO:0000313" key="2">
    <source>
        <dbReference type="EMBL" id="GAA3282605.1"/>
    </source>
</evidence>
<protein>
    <recommendedName>
        <fullName evidence="4">Tripartite-type tricarboxylate transporter receptor subunit TctC</fullName>
    </recommendedName>
</protein>
<gene>
    <name evidence="2" type="ORF">GCM10020260_09950</name>
</gene>
<evidence type="ECO:0000313" key="3">
    <source>
        <dbReference type="Proteomes" id="UP001501736"/>
    </source>
</evidence>
<evidence type="ECO:0008006" key="4">
    <source>
        <dbReference type="Google" id="ProtNLM"/>
    </source>
</evidence>
<dbReference type="PANTHER" id="PTHR42928:SF3">
    <property type="entry name" value="UPF0065 PROTEIN YFLP"/>
    <property type="match status" value="1"/>
</dbReference>
<evidence type="ECO:0000256" key="1">
    <source>
        <dbReference type="ARBA" id="ARBA00006987"/>
    </source>
</evidence>
<dbReference type="InterPro" id="IPR042100">
    <property type="entry name" value="Bug_dom1"/>
</dbReference>
<dbReference type="PROSITE" id="PS51257">
    <property type="entry name" value="PROKAR_LIPOPROTEIN"/>
    <property type="match status" value="1"/>
</dbReference>